<protein>
    <submittedName>
        <fullName evidence="1">9981_t:CDS:1</fullName>
    </submittedName>
</protein>
<feature type="non-terminal residue" evidence="1">
    <location>
        <position position="83"/>
    </location>
</feature>
<evidence type="ECO:0000313" key="2">
    <source>
        <dbReference type="Proteomes" id="UP000789525"/>
    </source>
</evidence>
<organism evidence="1 2">
    <name type="scientific">Acaulospora colombiana</name>
    <dbReference type="NCBI Taxonomy" id="27376"/>
    <lineage>
        <taxon>Eukaryota</taxon>
        <taxon>Fungi</taxon>
        <taxon>Fungi incertae sedis</taxon>
        <taxon>Mucoromycota</taxon>
        <taxon>Glomeromycotina</taxon>
        <taxon>Glomeromycetes</taxon>
        <taxon>Diversisporales</taxon>
        <taxon>Acaulosporaceae</taxon>
        <taxon>Acaulospora</taxon>
    </lineage>
</organism>
<reference evidence="1" key="1">
    <citation type="submission" date="2021-06" db="EMBL/GenBank/DDBJ databases">
        <authorList>
            <person name="Kallberg Y."/>
            <person name="Tangrot J."/>
            <person name="Rosling A."/>
        </authorList>
    </citation>
    <scope>NUCLEOTIDE SEQUENCE</scope>
    <source>
        <strain evidence="1">CL356</strain>
    </source>
</reference>
<feature type="non-terminal residue" evidence="1">
    <location>
        <position position="1"/>
    </location>
</feature>
<sequence>LCSSVGVHELIIGQYLAVVETVIFQSTQYGPPMSLSDNRTGGSMPPANLTLERRMYRHRRIRSFCLVIKQSHNNPNFFRIIAW</sequence>
<name>A0ACA9QQS2_9GLOM</name>
<keyword evidence="2" id="KW-1185">Reference proteome</keyword>
<proteinExistence type="predicted"/>
<accession>A0ACA9QQS2</accession>
<evidence type="ECO:0000313" key="1">
    <source>
        <dbReference type="EMBL" id="CAG8762562.1"/>
    </source>
</evidence>
<comment type="caution">
    <text evidence="1">The sequence shown here is derived from an EMBL/GenBank/DDBJ whole genome shotgun (WGS) entry which is preliminary data.</text>
</comment>
<dbReference type="EMBL" id="CAJVPT010059768">
    <property type="protein sequence ID" value="CAG8762562.1"/>
    <property type="molecule type" value="Genomic_DNA"/>
</dbReference>
<gene>
    <name evidence="1" type="ORF">ACOLOM_LOCUS13278</name>
</gene>
<dbReference type="Proteomes" id="UP000789525">
    <property type="component" value="Unassembled WGS sequence"/>
</dbReference>